<evidence type="ECO:0000313" key="2">
    <source>
        <dbReference type="EMBL" id="KNE22265.1"/>
    </source>
</evidence>
<dbReference type="RefSeq" id="WP_050349731.1">
    <property type="nucleotide sequence ID" value="NZ_CP073011.1"/>
</dbReference>
<dbReference type="OrthoDB" id="2356865at2"/>
<dbReference type="GeneID" id="66869116"/>
<dbReference type="AlphaFoldDB" id="A0A0L0QU99"/>
<dbReference type="EMBL" id="LGTO01000002">
    <property type="protein sequence ID" value="KNE22265.1"/>
    <property type="molecule type" value="Genomic_DNA"/>
</dbReference>
<gene>
    <name evidence="2" type="ORF">AFK71_01075</name>
</gene>
<evidence type="ECO:0000259" key="1">
    <source>
        <dbReference type="Pfam" id="PF25297"/>
    </source>
</evidence>
<evidence type="ECO:0000313" key="3">
    <source>
        <dbReference type="Proteomes" id="UP000036780"/>
    </source>
</evidence>
<organism evidence="2 3">
    <name type="scientific">Virgibacillus pantothenticus</name>
    <dbReference type="NCBI Taxonomy" id="1473"/>
    <lineage>
        <taxon>Bacteria</taxon>
        <taxon>Bacillati</taxon>
        <taxon>Bacillota</taxon>
        <taxon>Bacilli</taxon>
        <taxon>Bacillales</taxon>
        <taxon>Bacillaceae</taxon>
        <taxon>Virgibacillus</taxon>
    </lineage>
</organism>
<sequence>MDNKINFEYHFVSDKGIISNKDKRDVPAILAVDATFSIKINNKLYFETELAILEFYKSLYEWKEKMTKDYIPEFHYYTIEYDDYEDGAILSLLPFSNQARLESIWAESDIYNVFDLNYIVGAFIALEKNLRDDIEEYYEIKLKNFIKHIPYR</sequence>
<protein>
    <recommendedName>
        <fullName evidence="1">DUF7878 domain-containing protein</fullName>
    </recommendedName>
</protein>
<dbReference type="Pfam" id="PF25297">
    <property type="entry name" value="DUF7878"/>
    <property type="match status" value="1"/>
</dbReference>
<accession>A0A0L0QU99</accession>
<reference evidence="3" key="1">
    <citation type="submission" date="2015-07" db="EMBL/GenBank/DDBJ databases">
        <title>Fjat-10053 dsm26.</title>
        <authorList>
            <person name="Liu B."/>
            <person name="Wang J."/>
            <person name="Zhu Y."/>
            <person name="Liu G."/>
            <person name="Chen Q."/>
            <person name="Chen Z."/>
            <person name="Lan J."/>
            <person name="Che J."/>
            <person name="Ge C."/>
            <person name="Shi H."/>
            <person name="Pan Z."/>
            <person name="Liu X."/>
        </authorList>
    </citation>
    <scope>NUCLEOTIDE SEQUENCE [LARGE SCALE GENOMIC DNA]</scope>
    <source>
        <strain evidence="3">DSM 26</strain>
    </source>
</reference>
<dbReference type="InterPro" id="IPR057200">
    <property type="entry name" value="DUF7878"/>
</dbReference>
<comment type="caution">
    <text evidence="2">The sequence shown here is derived from an EMBL/GenBank/DDBJ whole genome shotgun (WGS) entry which is preliminary data.</text>
</comment>
<dbReference type="PATRIC" id="fig|1473.5.peg.3102"/>
<dbReference type="Proteomes" id="UP000036780">
    <property type="component" value="Unassembled WGS sequence"/>
</dbReference>
<proteinExistence type="predicted"/>
<name>A0A0L0QU99_VIRPA</name>
<keyword evidence="3" id="KW-1185">Reference proteome</keyword>
<feature type="domain" description="DUF7878" evidence="1">
    <location>
        <begin position="7"/>
        <end position="136"/>
    </location>
</feature>